<dbReference type="GO" id="GO:0007165">
    <property type="term" value="P:signal transduction"/>
    <property type="evidence" value="ECO:0007669"/>
    <property type="project" value="InterPro"/>
</dbReference>
<evidence type="ECO:0000259" key="1">
    <source>
        <dbReference type="PROSITE" id="PS50104"/>
    </source>
</evidence>
<dbReference type="EMBL" id="CABHMZ010000009">
    <property type="protein sequence ID" value="VUW96999.1"/>
    <property type="molecule type" value="Genomic_DNA"/>
</dbReference>
<accession>A0A564SPH4</accession>
<dbReference type="AlphaFoldDB" id="A0A564SPH4"/>
<dbReference type="InterPro" id="IPR015032">
    <property type="entry name" value="ThsB__TIR-like_domain"/>
</dbReference>
<dbReference type="RefSeq" id="WP_222103229.1">
    <property type="nucleotide sequence ID" value="NZ_CABHMZ010000009.1"/>
</dbReference>
<dbReference type="Pfam" id="PF08937">
    <property type="entry name" value="ThsB_TIR"/>
    <property type="match status" value="1"/>
</dbReference>
<evidence type="ECO:0000313" key="2">
    <source>
        <dbReference type="EMBL" id="VUW96999.1"/>
    </source>
</evidence>
<organism evidence="2 3">
    <name type="scientific">Streptococcus constellatus</name>
    <dbReference type="NCBI Taxonomy" id="76860"/>
    <lineage>
        <taxon>Bacteria</taxon>
        <taxon>Bacillati</taxon>
        <taxon>Bacillota</taxon>
        <taxon>Bacilli</taxon>
        <taxon>Lactobacillales</taxon>
        <taxon>Streptococcaceae</taxon>
        <taxon>Streptococcus</taxon>
        <taxon>Streptococcus anginosus group</taxon>
    </lineage>
</organism>
<dbReference type="Proteomes" id="UP000385544">
    <property type="component" value="Unassembled WGS sequence"/>
</dbReference>
<evidence type="ECO:0000313" key="3">
    <source>
        <dbReference type="Proteomes" id="UP000385544"/>
    </source>
</evidence>
<dbReference type="InterPro" id="IPR000157">
    <property type="entry name" value="TIR_dom"/>
</dbReference>
<dbReference type="InterPro" id="IPR035897">
    <property type="entry name" value="Toll_tir_struct_dom_sf"/>
</dbReference>
<proteinExistence type="predicted"/>
<feature type="domain" description="TIR" evidence="1">
    <location>
        <begin position="45"/>
        <end position="167"/>
    </location>
</feature>
<dbReference type="PROSITE" id="PS50104">
    <property type="entry name" value="TIR"/>
    <property type="match status" value="1"/>
</dbReference>
<gene>
    <name evidence="2" type="ORF">SCSS39_00735</name>
</gene>
<reference evidence="2 3" key="1">
    <citation type="submission" date="2019-07" db="EMBL/GenBank/DDBJ databases">
        <authorList>
            <person name="Hibberd C M."/>
            <person name="Gehrig L. J."/>
            <person name="Chang H.-W."/>
            <person name="Venkatesh S."/>
        </authorList>
    </citation>
    <scope>NUCLEOTIDE SEQUENCE [LARGE SCALE GENOMIC DNA]</scope>
    <source>
        <strain evidence="2">Streptococcus_constellatus_SS_Bg39</strain>
    </source>
</reference>
<protein>
    <recommendedName>
        <fullName evidence="1">TIR domain-containing protein</fullName>
    </recommendedName>
</protein>
<name>A0A564SPH4_STRCV</name>
<dbReference type="SUPFAM" id="SSF52200">
    <property type="entry name" value="Toll/Interleukin receptor TIR domain"/>
    <property type="match status" value="1"/>
</dbReference>
<sequence length="177" mass="21179">MQVHAGNKKRKEYLKKIYPNEVYKIPKTPSELEYRIENAKEQKIKSYDFFISHSSKDSASVQKLIKYENSNNKNIYCDWINDNDYLKRHLLCDATLSVLESRLEQSDNLIFVESDYSKNSIWCKYELNYFLSLNKPIYTIKKQDIEEGQFLISKMEEEWFIDVNYKKMALIEGENIK</sequence>
<dbReference type="Gene3D" id="3.40.50.10140">
    <property type="entry name" value="Toll/interleukin-1 receptor homology (TIR) domain"/>
    <property type="match status" value="1"/>
</dbReference>